<dbReference type="EMBL" id="JACJPY010000031">
    <property type="protein sequence ID" value="MBD2150690.1"/>
    <property type="molecule type" value="Genomic_DNA"/>
</dbReference>
<reference evidence="1" key="2">
    <citation type="submission" date="2020-08" db="EMBL/GenBank/DDBJ databases">
        <authorList>
            <person name="Chen M."/>
            <person name="Teng W."/>
            <person name="Zhao L."/>
            <person name="Hu C."/>
            <person name="Zhou Y."/>
            <person name="Han B."/>
            <person name="Song L."/>
            <person name="Shu W."/>
        </authorList>
    </citation>
    <scope>NUCLEOTIDE SEQUENCE</scope>
    <source>
        <strain evidence="1">FACHB-1277</strain>
    </source>
</reference>
<gene>
    <name evidence="1" type="ORF">H6F44_11245</name>
</gene>
<accession>A0A926USY1</accession>
<evidence type="ECO:0000313" key="2">
    <source>
        <dbReference type="Proteomes" id="UP000631421"/>
    </source>
</evidence>
<sequence>MILDSVNETQAIEVITPVGREKGIVFLNKTFVADRCYETLEQAIGACRGDLDLGLGVVITPDANKFQVWISVPSQMILQTQKTAAQNSSTQKSATPKSVAA</sequence>
<protein>
    <submittedName>
        <fullName evidence="1">Uncharacterized protein</fullName>
    </submittedName>
</protein>
<dbReference type="AlphaFoldDB" id="A0A926USY1"/>
<dbReference type="RefSeq" id="WP_190351053.1">
    <property type="nucleotide sequence ID" value="NZ_JACJPY010000031.1"/>
</dbReference>
<keyword evidence="2" id="KW-1185">Reference proteome</keyword>
<comment type="caution">
    <text evidence="1">The sequence shown here is derived from an EMBL/GenBank/DDBJ whole genome shotgun (WGS) entry which is preliminary data.</text>
</comment>
<evidence type="ECO:0000313" key="1">
    <source>
        <dbReference type="EMBL" id="MBD2150690.1"/>
    </source>
</evidence>
<proteinExistence type="predicted"/>
<dbReference type="Proteomes" id="UP000631421">
    <property type="component" value="Unassembled WGS sequence"/>
</dbReference>
<organism evidence="1 2">
    <name type="scientific">Pseudanabaena cinerea FACHB-1277</name>
    <dbReference type="NCBI Taxonomy" id="2949581"/>
    <lineage>
        <taxon>Bacteria</taxon>
        <taxon>Bacillati</taxon>
        <taxon>Cyanobacteriota</taxon>
        <taxon>Cyanophyceae</taxon>
        <taxon>Pseudanabaenales</taxon>
        <taxon>Pseudanabaenaceae</taxon>
        <taxon>Pseudanabaena</taxon>
        <taxon>Pseudanabaena cinerea</taxon>
    </lineage>
</organism>
<name>A0A926USY1_9CYAN</name>
<reference evidence="1" key="1">
    <citation type="journal article" date="2015" name="ISME J.">
        <title>Draft Genome Sequence of Streptomyces incarnatus NRRL8089, which Produces the Nucleoside Antibiotic Sinefungin.</title>
        <authorList>
            <person name="Oshima K."/>
            <person name="Hattori M."/>
            <person name="Shimizu H."/>
            <person name="Fukuda K."/>
            <person name="Nemoto M."/>
            <person name="Inagaki K."/>
            <person name="Tamura T."/>
        </authorList>
    </citation>
    <scope>NUCLEOTIDE SEQUENCE</scope>
    <source>
        <strain evidence="1">FACHB-1277</strain>
    </source>
</reference>